<accession>A0A0A9A334</accession>
<reference evidence="1" key="1">
    <citation type="submission" date="2014-09" db="EMBL/GenBank/DDBJ databases">
        <authorList>
            <person name="Magalhaes I.L.F."/>
            <person name="Oliveira U."/>
            <person name="Santos F.R."/>
            <person name="Vidigal T.H.D.A."/>
            <person name="Brescovit A.D."/>
            <person name="Santos A.J."/>
        </authorList>
    </citation>
    <scope>NUCLEOTIDE SEQUENCE</scope>
    <source>
        <tissue evidence="1">Shoot tissue taken approximately 20 cm above the soil surface</tissue>
    </source>
</reference>
<organism evidence="1">
    <name type="scientific">Arundo donax</name>
    <name type="common">Giant reed</name>
    <name type="synonym">Donax arundinaceus</name>
    <dbReference type="NCBI Taxonomy" id="35708"/>
    <lineage>
        <taxon>Eukaryota</taxon>
        <taxon>Viridiplantae</taxon>
        <taxon>Streptophyta</taxon>
        <taxon>Embryophyta</taxon>
        <taxon>Tracheophyta</taxon>
        <taxon>Spermatophyta</taxon>
        <taxon>Magnoliopsida</taxon>
        <taxon>Liliopsida</taxon>
        <taxon>Poales</taxon>
        <taxon>Poaceae</taxon>
        <taxon>PACMAD clade</taxon>
        <taxon>Arundinoideae</taxon>
        <taxon>Arundineae</taxon>
        <taxon>Arundo</taxon>
    </lineage>
</organism>
<dbReference type="AlphaFoldDB" id="A0A0A9A334"/>
<evidence type="ECO:0000313" key="1">
    <source>
        <dbReference type="EMBL" id="JAD43420.1"/>
    </source>
</evidence>
<name>A0A0A9A334_ARUDO</name>
<dbReference type="EMBL" id="GBRH01254475">
    <property type="protein sequence ID" value="JAD43420.1"/>
    <property type="molecule type" value="Transcribed_RNA"/>
</dbReference>
<reference evidence="1" key="2">
    <citation type="journal article" date="2015" name="Data Brief">
        <title>Shoot transcriptome of the giant reed, Arundo donax.</title>
        <authorList>
            <person name="Barrero R.A."/>
            <person name="Guerrero F.D."/>
            <person name="Moolhuijzen P."/>
            <person name="Goolsby J.A."/>
            <person name="Tidwell J."/>
            <person name="Bellgard S.E."/>
            <person name="Bellgard M.I."/>
        </authorList>
    </citation>
    <scope>NUCLEOTIDE SEQUENCE</scope>
    <source>
        <tissue evidence="1">Shoot tissue taken approximately 20 cm above the soil surface</tissue>
    </source>
</reference>
<protein>
    <submittedName>
        <fullName evidence="1">Uncharacterized protein</fullName>
    </submittedName>
</protein>
<proteinExistence type="predicted"/>
<sequence length="22" mass="2306">MGPNVLSATRTLDCDGRAARSN</sequence>